<evidence type="ECO:0000256" key="1">
    <source>
        <dbReference type="SAM" id="MobiDB-lite"/>
    </source>
</evidence>
<protein>
    <submittedName>
        <fullName evidence="2">Uncharacterized protein</fullName>
    </submittedName>
</protein>
<dbReference type="EMBL" id="JBBWRZ010000001">
    <property type="protein sequence ID" value="KAK8246204.1"/>
    <property type="molecule type" value="Genomic_DNA"/>
</dbReference>
<organism evidence="2 3">
    <name type="scientific">Phyllosticta capitalensis</name>
    <dbReference type="NCBI Taxonomy" id="121624"/>
    <lineage>
        <taxon>Eukaryota</taxon>
        <taxon>Fungi</taxon>
        <taxon>Dikarya</taxon>
        <taxon>Ascomycota</taxon>
        <taxon>Pezizomycotina</taxon>
        <taxon>Dothideomycetes</taxon>
        <taxon>Dothideomycetes incertae sedis</taxon>
        <taxon>Botryosphaeriales</taxon>
        <taxon>Phyllostictaceae</taxon>
        <taxon>Phyllosticta</taxon>
    </lineage>
</organism>
<reference evidence="2 3" key="1">
    <citation type="submission" date="2024-04" db="EMBL/GenBank/DDBJ databases">
        <title>Phyllosticta paracitricarpa is synonymous to the EU quarantine fungus P. citricarpa based on phylogenomic analyses.</title>
        <authorList>
            <consortium name="Lawrence Berkeley National Laboratory"/>
            <person name="Van Ingen-Buijs V.A."/>
            <person name="Van Westerhoven A.C."/>
            <person name="Haridas S."/>
            <person name="Skiadas P."/>
            <person name="Martin F."/>
            <person name="Groenewald J.Z."/>
            <person name="Crous P.W."/>
            <person name="Seidl M.F."/>
        </authorList>
    </citation>
    <scope>NUCLEOTIDE SEQUENCE [LARGE SCALE GENOMIC DNA]</scope>
    <source>
        <strain evidence="2 3">CBS 123374</strain>
    </source>
</reference>
<evidence type="ECO:0000313" key="2">
    <source>
        <dbReference type="EMBL" id="KAK8246204.1"/>
    </source>
</evidence>
<gene>
    <name evidence="2" type="ORF">HDK90DRAFT_538266</name>
</gene>
<feature type="compositionally biased region" description="Basic and acidic residues" evidence="1">
    <location>
        <begin position="437"/>
        <end position="449"/>
    </location>
</feature>
<name>A0ABR1Z1F3_9PEZI</name>
<keyword evidence="3" id="KW-1185">Reference proteome</keyword>
<feature type="non-terminal residue" evidence="2">
    <location>
        <position position="1"/>
    </location>
</feature>
<comment type="caution">
    <text evidence="2">The sequence shown here is derived from an EMBL/GenBank/DDBJ whole genome shotgun (WGS) entry which is preliminary data.</text>
</comment>
<proteinExistence type="predicted"/>
<accession>A0ABR1Z1F3</accession>
<feature type="region of interest" description="Disordered" evidence="1">
    <location>
        <begin position="429"/>
        <end position="449"/>
    </location>
</feature>
<sequence>FISTRPVSIHPELLSHTSGRRFSLSSLRATLHQQIHSQQTMPSSFVEVRIRVNKSHSLAEINPTSQITPPNTDSTMSNAMVPFSKEHVLANQLLSAAEEFVDSFNDKYLDIGIRSFEQALDIHVPDHKVFYKFANVKKQGWTASDSAQFSLDWAARFPDASILTPDDLSLIKRQLVDRKLEFPSHMLIHVVEEATRVLDLRKKAGEDLDGAVKTALDEVAFMAYGNYNNPPHPADGDLSCILPHFVEEIVAQAHDFDAVLVEFAASLIGNLSMRKAFRKILVGSTFDFYDADALLAILTIPFIASIMQVRFLPMCIIEWHQLVLEAIKASPDLRDPDYEALRTNFVKHSLRQAVRKFEQYTKKVDSISGQLLLMPMLRCVLLAVSSFQGTDVSEVKKDVKEAFNSAVKQTLDLADPLLGLIERVLGPEAAGRPKARPSHDARGERGIGL</sequence>
<evidence type="ECO:0000313" key="3">
    <source>
        <dbReference type="Proteomes" id="UP001492380"/>
    </source>
</evidence>
<dbReference type="Proteomes" id="UP001492380">
    <property type="component" value="Unassembled WGS sequence"/>
</dbReference>